<dbReference type="Gene3D" id="3.40.50.2000">
    <property type="entry name" value="Glycogen Phosphorylase B"/>
    <property type="match status" value="1"/>
</dbReference>
<dbReference type="PANTHER" id="PTHR46656:SF3">
    <property type="entry name" value="PUTATIVE-RELATED"/>
    <property type="match status" value="1"/>
</dbReference>
<feature type="domain" description="Glycosyl transferase family 1" evidence="1">
    <location>
        <begin position="165"/>
        <end position="283"/>
    </location>
</feature>
<dbReference type="InterPro" id="IPR001296">
    <property type="entry name" value="Glyco_trans_1"/>
</dbReference>
<comment type="caution">
    <text evidence="2">The sequence shown here is derived from an EMBL/GenBank/DDBJ whole genome shotgun (WGS) entry which is preliminary data.</text>
</comment>
<name>A0A4R8L3K4_9BURK</name>
<dbReference type="AlphaFoldDB" id="A0A4R8L3K4"/>
<protein>
    <submittedName>
        <fullName evidence="2">Glycosyl transferase family 1</fullName>
    </submittedName>
</protein>
<organism evidence="2 3">
    <name type="scientific">Paraburkholderia rhizosphaerae</name>
    <dbReference type="NCBI Taxonomy" id="480658"/>
    <lineage>
        <taxon>Bacteria</taxon>
        <taxon>Pseudomonadati</taxon>
        <taxon>Pseudomonadota</taxon>
        <taxon>Betaproteobacteria</taxon>
        <taxon>Burkholderiales</taxon>
        <taxon>Burkholderiaceae</taxon>
        <taxon>Paraburkholderia</taxon>
    </lineage>
</organism>
<evidence type="ECO:0000259" key="1">
    <source>
        <dbReference type="Pfam" id="PF00534"/>
    </source>
</evidence>
<sequence length="729" mass="81743">MASDSGSICIIGRCTFGTGIGAATYAACELLSRYYSISVFPTERHLRTERSITLPNGTLVTVCTDLSRVKVVFYTDVLWNGAYDFNYSLVPEDALSIAHVAYDSDELPPQWVKILNERFDVVLFMSRHLESVARKSGVEISVGTLPLALDIEGLLSRTYRPPAAGKVKFCSIAAFHARKGVESLVEGFIKAFGSRTDVELTVHSNLAIGESLERVKALIGSRGVSNIVISCEPLSDAEKNALIERCDVFVNCSRGEGYSIGPREALALGKVLVVTNVGGHNDLHPADGVFVIPATIAMPARYPEIDNLIAGRQYAADIVDVEKALTDAFQYVSSGRSEPTMRTRRELAAEFCFTRLESNYGELINTNLRSFRPRERGSRFTRLPTGLPAIVEDVVGYRCASLSGVDRTVVQAHDGGFFSVFNVFMSHLVWDQRDKRRHLVLPDWNVDRMIEREGTSKFVSFCYGRPGEGNVWSRLFKPLYGLTELDMDDAELLYRKGTAPRVLFNQDREPQLTYVHAYKLYKSGQFAGIRRQYHKAFTDHVHLRDEYRNEVDEFCARHFAGKFVIAAHVKHPSHALEQPDAKIAHVQAYVEKVRQELSARGIDEASPEWAVFLATDQDRVVARFRNEFGGKLVCYTDVRRTTEAEDARYDKIEGDRRRDEGFQVQHLVAANPDSWDVRMAWEVIRDAMTMSRCNVLLHVVSNVSTAVSYMNPDIELIFCSAEESAVTHG</sequence>
<keyword evidence="2" id="KW-0808">Transferase</keyword>
<dbReference type="Proteomes" id="UP000295509">
    <property type="component" value="Unassembled WGS sequence"/>
</dbReference>
<proteinExistence type="predicted"/>
<keyword evidence="3" id="KW-1185">Reference proteome</keyword>
<dbReference type="SUPFAM" id="SSF53756">
    <property type="entry name" value="UDP-Glycosyltransferase/glycogen phosphorylase"/>
    <property type="match status" value="1"/>
</dbReference>
<gene>
    <name evidence="2" type="ORF">BX592_14318</name>
</gene>
<dbReference type="Pfam" id="PF00534">
    <property type="entry name" value="Glycos_transf_1"/>
    <property type="match status" value="1"/>
</dbReference>
<dbReference type="GO" id="GO:0016757">
    <property type="term" value="F:glycosyltransferase activity"/>
    <property type="evidence" value="ECO:0007669"/>
    <property type="project" value="InterPro"/>
</dbReference>
<evidence type="ECO:0000313" key="2">
    <source>
        <dbReference type="EMBL" id="TDY37147.1"/>
    </source>
</evidence>
<dbReference type="PANTHER" id="PTHR46656">
    <property type="entry name" value="PUTATIVE-RELATED"/>
    <property type="match status" value="1"/>
</dbReference>
<dbReference type="EMBL" id="SORE01000043">
    <property type="protein sequence ID" value="TDY37147.1"/>
    <property type="molecule type" value="Genomic_DNA"/>
</dbReference>
<accession>A0A4R8L3K4</accession>
<evidence type="ECO:0000313" key="3">
    <source>
        <dbReference type="Proteomes" id="UP000295509"/>
    </source>
</evidence>
<dbReference type="RefSeq" id="WP_243849819.1">
    <property type="nucleotide sequence ID" value="NZ_JBHLUW010000033.1"/>
</dbReference>
<reference evidence="2 3" key="1">
    <citation type="submission" date="2019-03" db="EMBL/GenBank/DDBJ databases">
        <title>Genomic Encyclopedia of Type Strains, Phase III (KMG-III): the genomes of soil and plant-associated and newly described type strains.</title>
        <authorList>
            <person name="Whitman W."/>
        </authorList>
    </citation>
    <scope>NUCLEOTIDE SEQUENCE [LARGE SCALE GENOMIC DNA]</scope>
    <source>
        <strain evidence="2 3">LMG 29544</strain>
    </source>
</reference>
<dbReference type="Gene3D" id="3.40.50.11350">
    <property type="match status" value="1"/>
</dbReference>